<evidence type="ECO:0000313" key="2">
    <source>
        <dbReference type="Proteomes" id="UP000287972"/>
    </source>
</evidence>
<gene>
    <name evidence="1" type="ORF">CEP51_000842</name>
</gene>
<dbReference type="Proteomes" id="UP000287972">
    <property type="component" value="Unassembled WGS sequence"/>
</dbReference>
<evidence type="ECO:0000313" key="1">
    <source>
        <dbReference type="EMBL" id="RSL90175.1"/>
    </source>
</evidence>
<dbReference type="EMBL" id="NKCL01000010">
    <property type="protein sequence ID" value="RSL90175.1"/>
    <property type="molecule type" value="Genomic_DNA"/>
</dbReference>
<comment type="caution">
    <text evidence="1">The sequence shown here is derived from an EMBL/GenBank/DDBJ whole genome shotgun (WGS) entry which is preliminary data.</text>
</comment>
<name>A0A428SK50_9HYPO</name>
<sequence>MGSECFVSFALVCSRLNQLPAEQRLFPNGELVVAKRVQTANRHCVISAETFSAEAPQNCPSNALLDFPLHALVAHCEAIVTAPELDDPPQIFLSGFPIDRPCEPPRETQLE</sequence>
<accession>A0A428SK50</accession>
<protein>
    <submittedName>
        <fullName evidence="1">Uncharacterized protein</fullName>
    </submittedName>
</protein>
<dbReference type="AlphaFoldDB" id="A0A428SK50"/>
<keyword evidence="2" id="KW-1185">Reference proteome</keyword>
<reference evidence="1 2" key="1">
    <citation type="submission" date="2017-06" db="EMBL/GenBank/DDBJ databases">
        <title>Comparative genomic analysis of Ambrosia Fusariam Clade fungi.</title>
        <authorList>
            <person name="Stajich J.E."/>
            <person name="Carrillo J."/>
            <person name="Kijimoto T."/>
            <person name="Eskalen A."/>
            <person name="O'Donnell K."/>
            <person name="Kasson M."/>
        </authorList>
    </citation>
    <scope>NUCLEOTIDE SEQUENCE [LARGE SCALE GENOMIC DNA]</scope>
    <source>
        <strain evidence="1 2">NRRL62606</strain>
    </source>
</reference>
<organism evidence="1 2">
    <name type="scientific">Fusarium floridanum</name>
    <dbReference type="NCBI Taxonomy" id="1325733"/>
    <lineage>
        <taxon>Eukaryota</taxon>
        <taxon>Fungi</taxon>
        <taxon>Dikarya</taxon>
        <taxon>Ascomycota</taxon>
        <taxon>Pezizomycotina</taxon>
        <taxon>Sordariomycetes</taxon>
        <taxon>Hypocreomycetidae</taxon>
        <taxon>Hypocreales</taxon>
        <taxon>Nectriaceae</taxon>
        <taxon>Fusarium</taxon>
        <taxon>Fusarium solani species complex</taxon>
    </lineage>
</organism>
<proteinExistence type="predicted"/>